<dbReference type="EMBL" id="JBANRG010000039">
    <property type="protein sequence ID" value="KAK7448148.1"/>
    <property type="molecule type" value="Genomic_DNA"/>
</dbReference>
<keyword evidence="4" id="KW-1185">Reference proteome</keyword>
<evidence type="ECO:0000313" key="3">
    <source>
        <dbReference type="EMBL" id="KAK7448148.1"/>
    </source>
</evidence>
<feature type="compositionally biased region" description="Polar residues" evidence="1">
    <location>
        <begin position="111"/>
        <end position="127"/>
    </location>
</feature>
<organism evidence="3 4">
    <name type="scientific">Marasmiellus scandens</name>
    <dbReference type="NCBI Taxonomy" id="2682957"/>
    <lineage>
        <taxon>Eukaryota</taxon>
        <taxon>Fungi</taxon>
        <taxon>Dikarya</taxon>
        <taxon>Basidiomycota</taxon>
        <taxon>Agaricomycotina</taxon>
        <taxon>Agaricomycetes</taxon>
        <taxon>Agaricomycetidae</taxon>
        <taxon>Agaricales</taxon>
        <taxon>Marasmiineae</taxon>
        <taxon>Omphalotaceae</taxon>
        <taxon>Marasmiellus</taxon>
    </lineage>
</organism>
<reference evidence="3 4" key="1">
    <citation type="submission" date="2024-01" db="EMBL/GenBank/DDBJ databases">
        <title>A draft genome for the cacao thread blight pathogen Marasmiellus scandens.</title>
        <authorList>
            <person name="Baruah I.K."/>
            <person name="Leung J."/>
            <person name="Bukari Y."/>
            <person name="Amoako-Attah I."/>
            <person name="Meinhardt L.W."/>
            <person name="Bailey B.A."/>
            <person name="Cohen S.P."/>
        </authorList>
    </citation>
    <scope>NUCLEOTIDE SEQUENCE [LARGE SCALE GENOMIC DNA]</scope>
    <source>
        <strain evidence="3 4">GH-19</strain>
    </source>
</reference>
<feature type="region of interest" description="Disordered" evidence="1">
    <location>
        <begin position="83"/>
        <end position="127"/>
    </location>
</feature>
<feature type="compositionally biased region" description="Gly residues" evidence="1">
    <location>
        <begin position="93"/>
        <end position="105"/>
    </location>
</feature>
<feature type="region of interest" description="Disordered" evidence="1">
    <location>
        <begin position="187"/>
        <end position="261"/>
    </location>
</feature>
<comment type="caution">
    <text evidence="3">The sequence shown here is derived from an EMBL/GenBank/DDBJ whole genome shotgun (WGS) entry which is preliminary data.</text>
</comment>
<proteinExistence type="predicted"/>
<feature type="compositionally biased region" description="Basic and acidic residues" evidence="1">
    <location>
        <begin position="243"/>
        <end position="253"/>
    </location>
</feature>
<evidence type="ECO:0000256" key="1">
    <source>
        <dbReference type="SAM" id="MobiDB-lite"/>
    </source>
</evidence>
<evidence type="ECO:0000256" key="2">
    <source>
        <dbReference type="SAM" id="Phobius"/>
    </source>
</evidence>
<protein>
    <submittedName>
        <fullName evidence="3">Uncharacterized protein</fullName>
    </submittedName>
</protein>
<keyword evidence="2" id="KW-0472">Membrane</keyword>
<sequence>MNSTYIWTRETNDPPDFVLQKSKIHGDGNPSPPVGVLGLGQQEGKGSIHFNQAGVFHVIALDAQNTQQEPFFKTTLTVQANPTTTAMNQPTGGSLGQGNDDGSGNNGAQATGTTVAGPSSNSNDPVASTSASCILGALVLLALLGLVLFWLRRREEKRTGPVKSHLDGRGTTVSRAAREGAIDPFTLPQSINRSRNTREKKSMMVLSPVQSSRRFDDHYREGAAGMRVESRRDPQQQDAGAEENMKSEEESVDRPPTYVSR</sequence>
<keyword evidence="2" id="KW-1133">Transmembrane helix</keyword>
<evidence type="ECO:0000313" key="4">
    <source>
        <dbReference type="Proteomes" id="UP001498398"/>
    </source>
</evidence>
<dbReference type="Proteomes" id="UP001498398">
    <property type="component" value="Unassembled WGS sequence"/>
</dbReference>
<keyword evidence="2" id="KW-0812">Transmembrane</keyword>
<gene>
    <name evidence="3" type="ORF">VKT23_013907</name>
</gene>
<name>A0ABR1J4N6_9AGAR</name>
<feature type="transmembrane region" description="Helical" evidence="2">
    <location>
        <begin position="129"/>
        <end position="151"/>
    </location>
</feature>
<accession>A0ABR1J4N6</accession>